<keyword evidence="4 7" id="KW-0479">Metal-binding</keyword>
<feature type="compositionally biased region" description="Low complexity" evidence="8">
    <location>
        <begin position="389"/>
        <end position="406"/>
    </location>
</feature>
<dbReference type="InterPro" id="IPR000760">
    <property type="entry name" value="Inositol_monophosphatase-like"/>
</dbReference>
<comment type="similarity">
    <text evidence="2">Belongs to the inositol monophosphatase superfamily.</text>
</comment>
<evidence type="ECO:0000256" key="9">
    <source>
        <dbReference type="SAM" id="Phobius"/>
    </source>
</evidence>
<evidence type="ECO:0000256" key="5">
    <source>
        <dbReference type="ARBA" id="ARBA00022801"/>
    </source>
</evidence>
<dbReference type="InterPro" id="IPR044926">
    <property type="entry name" value="RGS_subdomain_2"/>
</dbReference>
<dbReference type="InterPro" id="IPR036390">
    <property type="entry name" value="WH_DNA-bd_sf"/>
</dbReference>
<keyword evidence="9" id="KW-0812">Transmembrane</keyword>
<feature type="region of interest" description="Disordered" evidence="8">
    <location>
        <begin position="389"/>
        <end position="410"/>
    </location>
</feature>
<dbReference type="Gene3D" id="3.40.190.80">
    <property type="match status" value="1"/>
</dbReference>
<evidence type="ECO:0000256" key="6">
    <source>
        <dbReference type="ARBA" id="ARBA00022842"/>
    </source>
</evidence>
<dbReference type="CDD" id="cd00068">
    <property type="entry name" value="GGL"/>
    <property type="match status" value="1"/>
</dbReference>
<dbReference type="Pfam" id="PF00610">
    <property type="entry name" value="DEP"/>
    <property type="match status" value="1"/>
</dbReference>
<keyword evidence="9" id="KW-1133">Transmembrane helix</keyword>
<dbReference type="InterPro" id="IPR016137">
    <property type="entry name" value="RGS"/>
</dbReference>
<evidence type="ECO:0000256" key="7">
    <source>
        <dbReference type="PIRSR" id="PIRSR600760-2"/>
    </source>
</evidence>
<keyword evidence="5" id="KW-0378">Hydrolase</keyword>
<dbReference type="Pfam" id="PF00459">
    <property type="entry name" value="Inositol_P"/>
    <property type="match status" value="1"/>
</dbReference>
<dbReference type="PROSITE" id="PS50132">
    <property type="entry name" value="RGS"/>
    <property type="match status" value="1"/>
</dbReference>
<sequence length="888" mass="102284">MWPYMIHFRSRTLAYVAIILIVIYCWHHMFNIENVAHLHSYHLSHVNFKHLLIACVLAAKEGGIEVKKARQSTDLMIHIKGKTREGIDDILTIGDKRSNVVMVNSLLYTIPGIKIVSEETFQSDDMIELLNVEKYLRNPEFSTIPDDIELNIEDLTVWIDPLDATKEYGEGLTHFVTTMVCVARRGEPIIGVIHLPFESKTYWATKFGIDKKLLSSKFSFNKNDHPDQNSSLASLHQNDIRIIISRSHKGDIEKWIQDRQHLYNRNSSGGNQTLRNNVTFIEAAGSGYKTLQLLQGQADIYLHKTYIKKWDVCAPNVMVKYLSIGGGGGTMTTLKGDLIDYSFHSDALIKDGIFATMNANLVKWRDNVINERCMAYSHTRRHLKALSEASNSAGNNGDGSSQNDSTNHCENWNPNQIVYNKMEQIIDKMQDEQTGVPVRTVKSFMSKIPSVFNGSDLIAWMMRELDLDDQQEALHLANLMASHGYFFPIDDHVLCVKADNTFYRFQTPYFWPSNCWEPENTDYAVYLCKRTMQNKTRLELADYEAENLARLQKMFSRKWEFIFMQAEAQAKVDKKRDKLERKVLDSQERAFWDVHRPVPGSVNTTEIDIKKACRMHKPLKSSKVKISTHLACSVGGGRISPVNEAEKIEILKRECDSLRIRLDHRIGGVKISKITESYSAFYEQWAEYDPFVTPLEPSKGTPLNPWISDSPEFWEMERQTKDVPCRRVRRWAFSLKELLKDAAGREQFFKFLEKEFSAENLKFWDAVQELKCVHTKDVASKVQEIWNEYLGSDANCPINIDSKSYEITKKNMENNPNNRWIFDEAAGHVYQLMKNDSYPRYLRSDMYKEYLNGTKKKTSVKGFRGVIFTAKKVSDQLTANSNNPSSLT</sequence>
<dbReference type="Pfam" id="PF00631">
    <property type="entry name" value="G-gamma"/>
    <property type="match status" value="1"/>
</dbReference>
<dbReference type="Gene3D" id="1.10.167.10">
    <property type="entry name" value="Regulator of G-protein Signalling 4, domain 2"/>
    <property type="match status" value="1"/>
</dbReference>
<evidence type="ECO:0000256" key="1">
    <source>
        <dbReference type="ARBA" id="ARBA00001946"/>
    </source>
</evidence>
<evidence type="ECO:0000313" key="12">
    <source>
        <dbReference type="EMBL" id="KAH7646423.1"/>
    </source>
</evidence>
<dbReference type="EMBL" id="SDOV01000001">
    <property type="protein sequence ID" value="KAH7646423.1"/>
    <property type="molecule type" value="Genomic_DNA"/>
</dbReference>
<dbReference type="GO" id="GO:0046872">
    <property type="term" value="F:metal ion binding"/>
    <property type="evidence" value="ECO:0007669"/>
    <property type="project" value="UniProtKB-KW"/>
</dbReference>
<feature type="domain" description="RGS" evidence="10">
    <location>
        <begin position="734"/>
        <end position="851"/>
    </location>
</feature>
<comment type="caution">
    <text evidence="12">The sequence shown here is derived from an EMBL/GenBank/DDBJ whole genome shotgun (WGS) entry which is preliminary data.</text>
</comment>
<dbReference type="Pfam" id="PF00615">
    <property type="entry name" value="RGS"/>
    <property type="match status" value="1"/>
</dbReference>
<dbReference type="SMART" id="SM00224">
    <property type="entry name" value="GGL"/>
    <property type="match status" value="1"/>
</dbReference>
<dbReference type="CDD" id="cd08705">
    <property type="entry name" value="RGS_R7-like"/>
    <property type="match status" value="1"/>
</dbReference>
<dbReference type="GO" id="GO:0005096">
    <property type="term" value="F:GTPase activator activity"/>
    <property type="evidence" value="ECO:0007669"/>
    <property type="project" value="TreeGrafter"/>
</dbReference>
<dbReference type="GO" id="GO:0009968">
    <property type="term" value="P:negative regulation of signal transduction"/>
    <property type="evidence" value="ECO:0007669"/>
    <property type="project" value="UniProtKB-KW"/>
</dbReference>
<feature type="domain" description="DEP" evidence="11">
    <location>
        <begin position="432"/>
        <end position="507"/>
    </location>
</feature>
<keyword evidence="6 7" id="KW-0460">Magnesium</keyword>
<dbReference type="GO" id="GO:0043005">
    <property type="term" value="C:neuron projection"/>
    <property type="evidence" value="ECO:0007669"/>
    <property type="project" value="TreeGrafter"/>
</dbReference>
<evidence type="ECO:0000256" key="2">
    <source>
        <dbReference type="ARBA" id="ARBA00009759"/>
    </source>
</evidence>
<feature type="binding site" evidence="7">
    <location>
        <position position="118"/>
    </location>
    <ligand>
        <name>Mg(2+)</name>
        <dbReference type="ChEBI" id="CHEBI:18420"/>
        <label>1</label>
        <note>catalytic</note>
    </ligand>
</feature>
<dbReference type="InterPro" id="IPR040759">
    <property type="entry name" value="RGS_DHEX"/>
</dbReference>
<evidence type="ECO:0000256" key="4">
    <source>
        <dbReference type="ARBA" id="ARBA00022723"/>
    </source>
</evidence>
<accession>A0A9D4P9P0</accession>
<evidence type="ECO:0000256" key="8">
    <source>
        <dbReference type="SAM" id="MobiDB-lite"/>
    </source>
</evidence>
<dbReference type="GO" id="GO:0008277">
    <property type="term" value="P:regulation of G protein-coupled receptor signaling pathway"/>
    <property type="evidence" value="ECO:0007669"/>
    <property type="project" value="InterPro"/>
</dbReference>
<organism evidence="12">
    <name type="scientific">Dermatophagoides farinae</name>
    <name type="common">American house dust mite</name>
    <dbReference type="NCBI Taxonomy" id="6954"/>
    <lineage>
        <taxon>Eukaryota</taxon>
        <taxon>Metazoa</taxon>
        <taxon>Ecdysozoa</taxon>
        <taxon>Arthropoda</taxon>
        <taxon>Chelicerata</taxon>
        <taxon>Arachnida</taxon>
        <taxon>Acari</taxon>
        <taxon>Acariformes</taxon>
        <taxon>Sarcoptiformes</taxon>
        <taxon>Astigmata</taxon>
        <taxon>Psoroptidia</taxon>
        <taxon>Analgoidea</taxon>
        <taxon>Pyroglyphidae</taxon>
        <taxon>Dermatophagoidinae</taxon>
        <taxon>Dermatophagoides</taxon>
    </lineage>
</organism>
<dbReference type="PROSITE" id="PS50186">
    <property type="entry name" value="DEP"/>
    <property type="match status" value="1"/>
</dbReference>
<dbReference type="FunFam" id="1.10.10.10:FF:000162">
    <property type="entry name" value="Regulator of G-protein signaling 6"/>
    <property type="match status" value="1"/>
</dbReference>
<dbReference type="InterPro" id="IPR047016">
    <property type="entry name" value="RGS6/7/9/11"/>
</dbReference>
<dbReference type="Pfam" id="PF18148">
    <property type="entry name" value="RGS_DHEX"/>
    <property type="match status" value="1"/>
</dbReference>
<dbReference type="FunFam" id="3.30.540.10:FF:000012">
    <property type="entry name" value="Blast:Putative inositol monophosphatase 3"/>
    <property type="match status" value="1"/>
</dbReference>
<dbReference type="AlphaFoldDB" id="A0A9D4P9P0"/>
<dbReference type="SUPFAM" id="SSF48670">
    <property type="entry name" value="Transducin (heterotrimeric G protein), gamma chain"/>
    <property type="match status" value="1"/>
</dbReference>
<dbReference type="PRINTS" id="PR01301">
    <property type="entry name" value="RGSPROTEIN"/>
</dbReference>
<dbReference type="SUPFAM" id="SSF46785">
    <property type="entry name" value="Winged helix' DNA-binding domain"/>
    <property type="match status" value="1"/>
</dbReference>
<name>A0A9D4P9P0_DERFA</name>
<feature type="binding site" evidence="7">
    <location>
        <position position="162"/>
    </location>
    <ligand>
        <name>Mg(2+)</name>
        <dbReference type="ChEBI" id="CHEBI:18420"/>
        <label>1</label>
        <note>catalytic</note>
    </ligand>
</feature>
<dbReference type="PANTHER" id="PTHR45746">
    <property type="entry name" value="LP21163P"/>
    <property type="match status" value="1"/>
</dbReference>
<proteinExistence type="inferred from homology"/>
<dbReference type="InterPro" id="IPR036284">
    <property type="entry name" value="GGL_sf"/>
</dbReference>
<feature type="binding site" evidence="7">
    <location>
        <position position="311"/>
    </location>
    <ligand>
        <name>Mg(2+)</name>
        <dbReference type="ChEBI" id="CHEBI:18420"/>
        <label>1</label>
        <note>catalytic</note>
    </ligand>
</feature>
<dbReference type="Proteomes" id="UP000828236">
    <property type="component" value="Unassembled WGS sequence"/>
</dbReference>
<dbReference type="SMART" id="SM01224">
    <property type="entry name" value="G_gamma"/>
    <property type="match status" value="1"/>
</dbReference>
<dbReference type="Gene3D" id="3.30.540.10">
    <property type="entry name" value="Fructose-1,6-Bisphosphatase, subunit A, domain 1"/>
    <property type="match status" value="1"/>
</dbReference>
<evidence type="ECO:0000256" key="3">
    <source>
        <dbReference type="ARBA" id="ARBA00022700"/>
    </source>
</evidence>
<dbReference type="SMART" id="SM00049">
    <property type="entry name" value="DEP"/>
    <property type="match status" value="1"/>
</dbReference>
<feature type="transmembrane region" description="Helical" evidence="9">
    <location>
        <begin position="12"/>
        <end position="30"/>
    </location>
</feature>
<dbReference type="CDD" id="cd04450">
    <property type="entry name" value="DEP_RGS7-like"/>
    <property type="match status" value="1"/>
</dbReference>
<dbReference type="InterPro" id="IPR047017">
    <property type="entry name" value="RGS6/7/9/11_DHEX_sf"/>
</dbReference>
<evidence type="ECO:0000259" key="11">
    <source>
        <dbReference type="PROSITE" id="PS50186"/>
    </source>
</evidence>
<evidence type="ECO:0000259" key="10">
    <source>
        <dbReference type="PROSITE" id="PS50132"/>
    </source>
</evidence>
<keyword evidence="9" id="KW-0472">Membrane</keyword>
<dbReference type="SMART" id="SM00315">
    <property type="entry name" value="RGS"/>
    <property type="match status" value="1"/>
</dbReference>
<protein>
    <submittedName>
        <fullName evidence="12">Regulator of g-protein signaling 7-like protein</fullName>
    </submittedName>
</protein>
<dbReference type="GO" id="GO:0007186">
    <property type="term" value="P:G protein-coupled receptor signaling pathway"/>
    <property type="evidence" value="ECO:0007669"/>
    <property type="project" value="InterPro"/>
</dbReference>
<feature type="binding site" evidence="7">
    <location>
        <position position="163"/>
    </location>
    <ligand>
        <name>Mg(2+)</name>
        <dbReference type="ChEBI" id="CHEBI:18420"/>
        <label>1</label>
        <note>catalytic</note>
    </ligand>
</feature>
<keyword evidence="3" id="KW-0734">Signal transduction inhibitor</keyword>
<dbReference type="GO" id="GO:0005737">
    <property type="term" value="C:cytoplasm"/>
    <property type="evidence" value="ECO:0007669"/>
    <property type="project" value="TreeGrafter"/>
</dbReference>
<comment type="cofactor">
    <cofactor evidence="1 7">
        <name>Mg(2+)</name>
        <dbReference type="ChEBI" id="CHEBI:18420"/>
    </cofactor>
</comment>
<dbReference type="InterPro" id="IPR000591">
    <property type="entry name" value="DEP_dom"/>
</dbReference>
<dbReference type="SUPFAM" id="SSF56655">
    <property type="entry name" value="Carbohydrate phosphatase"/>
    <property type="match status" value="1"/>
</dbReference>
<dbReference type="Gene3D" id="1.10.1240.60">
    <property type="match status" value="1"/>
</dbReference>
<gene>
    <name evidence="12" type="ORF">HUG17_1961</name>
</gene>
<dbReference type="SUPFAM" id="SSF48097">
    <property type="entry name" value="Regulator of G-protein signaling, RGS"/>
    <property type="match status" value="1"/>
</dbReference>
<dbReference type="InterPro" id="IPR034483">
    <property type="entry name" value="RGS_Egl-10"/>
</dbReference>
<reference evidence="12" key="2">
    <citation type="journal article" date="2021" name="World Allergy Organ. J.">
        <title>Chromosome-level assembly of Dermatophagoides farinae genome and transcriptome reveals two novel allergens Der f 37 and Der f 39.</title>
        <authorList>
            <person name="Chen J."/>
            <person name="Cai Z."/>
            <person name="Fan D."/>
            <person name="Hu J."/>
            <person name="Hou Y."/>
            <person name="He Y."/>
            <person name="Zhang Z."/>
            <person name="Zhao Z."/>
            <person name="Gao P."/>
            <person name="Hu W."/>
            <person name="Sun J."/>
            <person name="Li J."/>
            <person name="Ji K."/>
        </authorList>
    </citation>
    <scope>NUCLEOTIDE SEQUENCE</scope>
    <source>
        <strain evidence="12">JKM2019</strain>
    </source>
</reference>
<dbReference type="FunFam" id="1.10.1240.60:FF:000001">
    <property type="entry name" value="Regulator of G-protein signaling 6"/>
    <property type="match status" value="1"/>
</dbReference>
<dbReference type="InterPro" id="IPR015898">
    <property type="entry name" value="G-protein_gamma-like_dom"/>
</dbReference>
<dbReference type="InterPro" id="IPR036388">
    <property type="entry name" value="WH-like_DNA-bd_sf"/>
</dbReference>
<dbReference type="Gene3D" id="1.10.10.10">
    <property type="entry name" value="Winged helix-like DNA-binding domain superfamily/Winged helix DNA-binding domain"/>
    <property type="match status" value="1"/>
</dbReference>
<dbReference type="GO" id="GO:0016787">
    <property type="term" value="F:hydrolase activity"/>
    <property type="evidence" value="ECO:0007669"/>
    <property type="project" value="UniProtKB-KW"/>
</dbReference>
<reference evidence="12" key="1">
    <citation type="submission" date="2020-06" db="EMBL/GenBank/DDBJ databases">
        <authorList>
            <person name="Ji K."/>
            <person name="Li J."/>
        </authorList>
    </citation>
    <scope>NUCLEOTIDE SEQUENCE</scope>
    <source>
        <strain evidence="12">JKM2019</strain>
        <tissue evidence="12">Whole body</tissue>
    </source>
</reference>
<dbReference type="GO" id="GO:0035556">
    <property type="term" value="P:intracellular signal transduction"/>
    <property type="evidence" value="ECO:0007669"/>
    <property type="project" value="InterPro"/>
</dbReference>
<dbReference type="PANTHER" id="PTHR45746:SF6">
    <property type="entry name" value="LP21163P"/>
    <property type="match status" value="1"/>
</dbReference>
<dbReference type="InterPro" id="IPR036305">
    <property type="entry name" value="RGS_sf"/>
</dbReference>
<feature type="binding site" evidence="7">
    <location>
        <position position="160"/>
    </location>
    <ligand>
        <name>Mg(2+)</name>
        <dbReference type="ChEBI" id="CHEBI:18420"/>
        <label>1</label>
        <note>catalytic</note>
    </ligand>
</feature>